<evidence type="ECO:0000256" key="1">
    <source>
        <dbReference type="SAM" id="MobiDB-lite"/>
    </source>
</evidence>
<proteinExistence type="predicted"/>
<protein>
    <recommendedName>
        <fullName evidence="3">Aminotransferase-like plant mobile domain-containing protein</fullName>
    </recommendedName>
</protein>
<dbReference type="AlphaFoldDB" id="A0A2N9FKH0"/>
<accession>A0A2N9FKH0</accession>
<feature type="region of interest" description="Disordered" evidence="1">
    <location>
        <begin position="413"/>
        <end position="447"/>
    </location>
</feature>
<feature type="compositionally biased region" description="Acidic residues" evidence="1">
    <location>
        <begin position="437"/>
        <end position="447"/>
    </location>
</feature>
<organism evidence="2">
    <name type="scientific">Fagus sylvatica</name>
    <name type="common">Beechnut</name>
    <dbReference type="NCBI Taxonomy" id="28930"/>
    <lineage>
        <taxon>Eukaryota</taxon>
        <taxon>Viridiplantae</taxon>
        <taxon>Streptophyta</taxon>
        <taxon>Embryophyta</taxon>
        <taxon>Tracheophyta</taxon>
        <taxon>Spermatophyta</taxon>
        <taxon>Magnoliopsida</taxon>
        <taxon>eudicotyledons</taxon>
        <taxon>Gunneridae</taxon>
        <taxon>Pentapetalae</taxon>
        <taxon>rosids</taxon>
        <taxon>fabids</taxon>
        <taxon>Fagales</taxon>
        <taxon>Fagaceae</taxon>
        <taxon>Fagus</taxon>
    </lineage>
</organism>
<dbReference type="EMBL" id="OIVN01000930">
    <property type="protein sequence ID" value="SPC87570.1"/>
    <property type="molecule type" value="Genomic_DNA"/>
</dbReference>
<reference evidence="2" key="1">
    <citation type="submission" date="2018-02" db="EMBL/GenBank/DDBJ databases">
        <authorList>
            <person name="Cohen D.B."/>
            <person name="Kent A.D."/>
        </authorList>
    </citation>
    <scope>NUCLEOTIDE SEQUENCE</scope>
</reference>
<gene>
    <name evidence="2" type="ORF">FSB_LOCUS15452</name>
</gene>
<evidence type="ECO:0008006" key="3">
    <source>
        <dbReference type="Google" id="ProtNLM"/>
    </source>
</evidence>
<name>A0A2N9FKH0_FAGSY</name>
<evidence type="ECO:0000313" key="2">
    <source>
        <dbReference type="EMBL" id="SPC87570.1"/>
    </source>
</evidence>
<sequence length="447" mass="50365">MPPRSTHYSNAIDIWVACRHLNLFGLSGFYHLSVRVAQIGFKVGWVPDRGGIEGLDCCVDDSALLYWCCSWLCDFALMCWCCSWLYDFALMCWCCSWPNDGLGLVMVWGCVDGIAIWAERCMPPGTRRTLFSGWHAPHGKRLAPVRVSFSNLSLFASHMSRGNLTKVLKWWVRLTPLTRFFVVTIEEATKMVKAFLLYLIGRTLDYNTSQTVPVRWLHLLVNFQWTALYNWDEVALANLYAGFDSVSRGATTSFVGPWRIWQAGTVRVGPIAAEKRVFNVAQFSRLFEGPGVCAFYMVERVTRQLGDDEDLVPMPPLLMLMSRQKVDSGSVNLIGPLDIVFPSWTVPLYRADGRVCEVEITRHTNVLGYPIVSLKVDIWVTPILEDTHPAIHTDLNYMIQLCVNMKTMMTDLSQDRFSKPPGSSNRGAQVDPAGVNPEDDDADAPTA</sequence>